<dbReference type="Pfam" id="PF13193">
    <property type="entry name" value="AMP-binding_C"/>
    <property type="match status" value="1"/>
</dbReference>
<name>A0AAN7ZUI0_9COLE</name>
<dbReference type="SUPFAM" id="SSF56801">
    <property type="entry name" value="Acetyl-CoA synthetase-like"/>
    <property type="match status" value="1"/>
</dbReference>
<dbReference type="GO" id="GO:0005524">
    <property type="term" value="F:ATP binding"/>
    <property type="evidence" value="ECO:0007669"/>
    <property type="project" value="UniProtKB-KW"/>
</dbReference>
<evidence type="ECO:0000259" key="17">
    <source>
        <dbReference type="Pfam" id="PF13193"/>
    </source>
</evidence>
<evidence type="ECO:0000256" key="13">
    <source>
        <dbReference type="ARBA" id="ARBA00023223"/>
    </source>
</evidence>
<evidence type="ECO:0000256" key="4">
    <source>
        <dbReference type="ARBA" id="ARBA00012532"/>
    </source>
</evidence>
<protein>
    <recommendedName>
        <fullName evidence="5">Luciferin 4-monooxygenase</fullName>
        <ecNumber evidence="4">1.13.12.7</ecNumber>
    </recommendedName>
</protein>
<comment type="subcellular location">
    <subcellularLocation>
        <location evidence="2">Peroxisome</location>
    </subcellularLocation>
</comment>
<evidence type="ECO:0000256" key="10">
    <source>
        <dbReference type="ARBA" id="ARBA00023002"/>
    </source>
</evidence>
<keyword evidence="14" id="KW-0599">Photoprotein</keyword>
<dbReference type="PANTHER" id="PTHR24096:SF423">
    <property type="entry name" value="GM05240P"/>
    <property type="match status" value="1"/>
</dbReference>
<evidence type="ECO:0000256" key="12">
    <source>
        <dbReference type="ARBA" id="ARBA00023140"/>
    </source>
</evidence>
<comment type="similarity">
    <text evidence="3">Belongs to the ATP-dependent AMP-binding enzyme family.</text>
</comment>
<keyword evidence="6" id="KW-0479">Metal-binding</keyword>
<dbReference type="EMBL" id="JAVRBK010000002">
    <property type="protein sequence ID" value="KAK5648576.1"/>
    <property type="molecule type" value="Genomic_DNA"/>
</dbReference>
<keyword evidence="7" id="KW-0547">Nucleotide-binding</keyword>
<dbReference type="InterPro" id="IPR000873">
    <property type="entry name" value="AMP-dep_synth/lig_dom"/>
</dbReference>
<sequence>MDEEHIIYGDELKVPVPNVSVGIQLHNALKQNKDVPILIDTFTGDRISSKTLLNTASRLGNSLKNFGLTNQDIIGVCSENNLHFFDPVLAALFAGITLTTFSSQYTERELTYIANLSQPSVIFCSVETVSTVLKIEAQLKRVPKIIIINHEEDYKGCQCVKNFISENISKTFDVDAYEPVPVNIKDDVATILYSSGTTGFPKGVMITHLNISTVFAIYMDGRYGLQRSPCIAFVPFYHTYGLFLVLRKFIFVSYVLIMKKFVTHIYLQAIQDYNIEELQVVPSVAQLLAKTDLLNNYDMSSVKSISCAGAPLSKHIEELLQKRLKVDNVRQRYGMTETTVGFMGHKVNKRYPSGTCGDVFPSVSVKVVDLETGKALGSMKTGEICCRGNVVMKGYLNNSEATNEMIDIDGWLHTGDIGFYDSNKTFFVVDRIKDLIKCKGFQVAPVELEALLLNHSKIADAGVIGIPDERYGEIPLAFIVKVQGENLSEKEVENFVAGKVAPYKRLRGGVKFVPQIPRNPSGKILRRMLRNEVNKFKSNL</sequence>
<keyword evidence="11" id="KW-0503">Monooxygenase</keyword>
<keyword evidence="19" id="KW-1185">Reference proteome</keyword>
<dbReference type="GO" id="GO:0008218">
    <property type="term" value="P:bioluminescence"/>
    <property type="evidence" value="ECO:0007669"/>
    <property type="project" value="UniProtKB-KW"/>
</dbReference>
<evidence type="ECO:0000256" key="15">
    <source>
        <dbReference type="ARBA" id="ARBA00048497"/>
    </source>
</evidence>
<evidence type="ECO:0000256" key="5">
    <source>
        <dbReference type="ARBA" id="ARBA00019043"/>
    </source>
</evidence>
<gene>
    <name evidence="18" type="ORF">RI129_003468</name>
</gene>
<dbReference type="GO" id="GO:0046872">
    <property type="term" value="F:metal ion binding"/>
    <property type="evidence" value="ECO:0007669"/>
    <property type="project" value="UniProtKB-KW"/>
</dbReference>
<evidence type="ECO:0000259" key="16">
    <source>
        <dbReference type="Pfam" id="PF00501"/>
    </source>
</evidence>
<dbReference type="Gene3D" id="3.40.50.980">
    <property type="match status" value="2"/>
</dbReference>
<evidence type="ECO:0000313" key="19">
    <source>
        <dbReference type="Proteomes" id="UP001329430"/>
    </source>
</evidence>
<comment type="caution">
    <text evidence="18">The sequence shown here is derived from an EMBL/GenBank/DDBJ whole genome shotgun (WGS) entry which is preliminary data.</text>
</comment>
<dbReference type="InterPro" id="IPR025110">
    <property type="entry name" value="AMP-bd_C"/>
</dbReference>
<evidence type="ECO:0000256" key="3">
    <source>
        <dbReference type="ARBA" id="ARBA00006432"/>
    </source>
</evidence>
<evidence type="ECO:0000256" key="8">
    <source>
        <dbReference type="ARBA" id="ARBA00022840"/>
    </source>
</evidence>
<dbReference type="Gene3D" id="3.30.300.30">
    <property type="match status" value="1"/>
</dbReference>
<evidence type="ECO:0000313" key="18">
    <source>
        <dbReference type="EMBL" id="KAK5648576.1"/>
    </source>
</evidence>
<dbReference type="Gene3D" id="2.30.38.10">
    <property type="entry name" value="Luciferase, Domain 3"/>
    <property type="match status" value="1"/>
</dbReference>
<dbReference type="InterPro" id="IPR045851">
    <property type="entry name" value="AMP-bd_C_sf"/>
</dbReference>
<dbReference type="GO" id="GO:0047077">
    <property type="term" value="F:Photinus-luciferin 4-monooxygenase (ATP-hydrolyzing) activity"/>
    <property type="evidence" value="ECO:0007669"/>
    <property type="project" value="UniProtKB-EC"/>
</dbReference>
<feature type="domain" description="AMP-dependent synthetase/ligase" evidence="16">
    <location>
        <begin position="27"/>
        <end position="396"/>
    </location>
</feature>
<dbReference type="PROSITE" id="PS00455">
    <property type="entry name" value="AMP_BINDING"/>
    <property type="match status" value="1"/>
</dbReference>
<evidence type="ECO:0000256" key="11">
    <source>
        <dbReference type="ARBA" id="ARBA00023033"/>
    </source>
</evidence>
<dbReference type="PANTHER" id="PTHR24096">
    <property type="entry name" value="LONG-CHAIN-FATTY-ACID--COA LIGASE"/>
    <property type="match status" value="1"/>
</dbReference>
<evidence type="ECO:0000256" key="14">
    <source>
        <dbReference type="ARBA" id="ARBA00023262"/>
    </source>
</evidence>
<keyword evidence="12" id="KW-0576">Peroxisome</keyword>
<dbReference type="Proteomes" id="UP001329430">
    <property type="component" value="Chromosome 2"/>
</dbReference>
<organism evidence="18 19">
    <name type="scientific">Pyrocoelia pectoralis</name>
    <dbReference type="NCBI Taxonomy" id="417401"/>
    <lineage>
        <taxon>Eukaryota</taxon>
        <taxon>Metazoa</taxon>
        <taxon>Ecdysozoa</taxon>
        <taxon>Arthropoda</taxon>
        <taxon>Hexapoda</taxon>
        <taxon>Insecta</taxon>
        <taxon>Pterygota</taxon>
        <taxon>Neoptera</taxon>
        <taxon>Endopterygota</taxon>
        <taxon>Coleoptera</taxon>
        <taxon>Polyphaga</taxon>
        <taxon>Elateriformia</taxon>
        <taxon>Elateroidea</taxon>
        <taxon>Lampyridae</taxon>
        <taxon>Lampyrinae</taxon>
        <taxon>Pyrocoelia</taxon>
    </lineage>
</organism>
<keyword evidence="10" id="KW-0560">Oxidoreductase</keyword>
<dbReference type="GO" id="GO:0005777">
    <property type="term" value="C:peroxisome"/>
    <property type="evidence" value="ECO:0007669"/>
    <property type="project" value="UniProtKB-SubCell"/>
</dbReference>
<keyword evidence="9" id="KW-0460">Magnesium</keyword>
<dbReference type="EC" id="1.13.12.7" evidence="4"/>
<accession>A0AAN7ZUI0</accession>
<evidence type="ECO:0000256" key="9">
    <source>
        <dbReference type="ARBA" id="ARBA00022842"/>
    </source>
</evidence>
<evidence type="ECO:0000256" key="2">
    <source>
        <dbReference type="ARBA" id="ARBA00004275"/>
    </source>
</evidence>
<dbReference type="Pfam" id="PF00501">
    <property type="entry name" value="AMP-binding"/>
    <property type="match status" value="1"/>
</dbReference>
<keyword evidence="8" id="KW-0067">ATP-binding</keyword>
<comment type="cofactor">
    <cofactor evidence="1">
        <name>Mg(2+)</name>
        <dbReference type="ChEBI" id="CHEBI:18420"/>
    </cofactor>
</comment>
<dbReference type="GO" id="GO:0016405">
    <property type="term" value="F:CoA-ligase activity"/>
    <property type="evidence" value="ECO:0007669"/>
    <property type="project" value="TreeGrafter"/>
</dbReference>
<dbReference type="FunFam" id="3.30.300.30:FF:000007">
    <property type="entry name" value="4-coumarate--CoA ligase 2"/>
    <property type="match status" value="1"/>
</dbReference>
<keyword evidence="13" id="KW-0455">Luminescence</keyword>
<evidence type="ECO:0000256" key="1">
    <source>
        <dbReference type="ARBA" id="ARBA00001946"/>
    </source>
</evidence>
<comment type="catalytic activity">
    <reaction evidence="15">
        <text>firefly D-luciferin + ATP + O2 = firefly oxyluciferin + hnu + AMP + CO2 + diphosphate</text>
        <dbReference type="Rhea" id="RHEA:10732"/>
        <dbReference type="ChEBI" id="CHEBI:15379"/>
        <dbReference type="ChEBI" id="CHEBI:16526"/>
        <dbReference type="ChEBI" id="CHEBI:16792"/>
        <dbReference type="ChEBI" id="CHEBI:30212"/>
        <dbReference type="ChEBI" id="CHEBI:30616"/>
        <dbReference type="ChEBI" id="CHEBI:33019"/>
        <dbReference type="ChEBI" id="CHEBI:58038"/>
        <dbReference type="ChEBI" id="CHEBI:456215"/>
        <dbReference type="EC" id="1.13.12.7"/>
    </reaction>
</comment>
<dbReference type="AlphaFoldDB" id="A0AAN7ZUI0"/>
<reference evidence="18 19" key="1">
    <citation type="journal article" date="2024" name="Insects">
        <title>An Improved Chromosome-Level Genome Assembly of the Firefly Pyrocoelia pectoralis.</title>
        <authorList>
            <person name="Fu X."/>
            <person name="Meyer-Rochow V.B."/>
            <person name="Ballantyne L."/>
            <person name="Zhu X."/>
        </authorList>
    </citation>
    <scope>NUCLEOTIDE SEQUENCE [LARGE SCALE GENOMIC DNA]</scope>
    <source>
        <strain evidence="18">XCY_ONT2</strain>
    </source>
</reference>
<proteinExistence type="inferred from homology"/>
<feature type="domain" description="AMP-binding enzyme C-terminal" evidence="17">
    <location>
        <begin position="447"/>
        <end position="523"/>
    </location>
</feature>
<dbReference type="InterPro" id="IPR020845">
    <property type="entry name" value="AMP-binding_CS"/>
</dbReference>
<evidence type="ECO:0000256" key="7">
    <source>
        <dbReference type="ARBA" id="ARBA00022741"/>
    </source>
</evidence>
<evidence type="ECO:0000256" key="6">
    <source>
        <dbReference type="ARBA" id="ARBA00022723"/>
    </source>
</evidence>